<sequence>MPSARMNPYWIVGIVSATAVTAAVAIPLSMPDRADVAVLGLPGAEVSPTALRDVVIASPRGYDGLSAALNGEPLPLRRDGDLVRPDIGELPEGGHTLVVTPPPGLFGEGEPARVLFRVDATPPELDVYPPEPVKRGTAGEIRGTAHGAVTVSAGDEQVRPNEDGEFALPIRAGLRSVTVTARDAAGNTAIQEVPVALRHPGMRAVHLTASAWASPTLREPVLDLVREGRIDTIQLDIKDESGQIGYASQVPMAQRIGANTGLYDARAALELLHSEGIHVVGRIVAFRDPVHGRAAWEAGEHDQVVQTSGGSAWSGGYGDYSFTNFADPEVREYNIALAEEAAELGFDDILWDYIRRPDGDVSQMVFPGLDTSPEESIATFLAESRAAIHRHGAFQGASVFGIAASRPTQIAQDIPAMSEHVDYVAPMVYPSHWGPGEYGVEDPESQPYDITARSLAEFQDLARQNGHSKVIPWLQAFSLRVPYGPDEVRAQIEAAEDLGIDSFLLWNAGCRYDPRALAPT</sequence>
<evidence type="ECO:0000259" key="1">
    <source>
        <dbReference type="Pfam" id="PF13200"/>
    </source>
</evidence>
<dbReference type="RefSeq" id="WP_081190922.1">
    <property type="nucleotide sequence ID" value="NZ_MWIH01000003.1"/>
</dbReference>
<dbReference type="Gene3D" id="2.60.40.10">
    <property type="entry name" value="Immunoglobulins"/>
    <property type="match status" value="1"/>
</dbReference>
<dbReference type="Pfam" id="PF13200">
    <property type="entry name" value="DUF4015"/>
    <property type="match status" value="1"/>
</dbReference>
<dbReference type="STRING" id="1962155.B1813_05805"/>
<dbReference type="SUPFAM" id="SSF51445">
    <property type="entry name" value="(Trans)glycosidases"/>
    <property type="match status" value="1"/>
</dbReference>
<comment type="caution">
    <text evidence="2">The sequence shown here is derived from an EMBL/GenBank/DDBJ whole genome shotgun (WGS) entry which is preliminary data.</text>
</comment>
<protein>
    <recommendedName>
        <fullName evidence="1">DUF4015 domain-containing protein</fullName>
    </recommendedName>
</protein>
<accession>A0A1V9AAC8</accession>
<dbReference type="Proteomes" id="UP000192591">
    <property type="component" value="Unassembled WGS sequence"/>
</dbReference>
<dbReference type="InterPro" id="IPR025275">
    <property type="entry name" value="DUF4015"/>
</dbReference>
<organism evidence="2 3">
    <name type="scientific">Saccharomonospora piscinae</name>
    <dbReference type="NCBI Taxonomy" id="687388"/>
    <lineage>
        <taxon>Bacteria</taxon>
        <taxon>Bacillati</taxon>
        <taxon>Actinomycetota</taxon>
        <taxon>Actinomycetes</taxon>
        <taxon>Pseudonocardiales</taxon>
        <taxon>Pseudonocardiaceae</taxon>
        <taxon>Saccharomonospora</taxon>
    </lineage>
</organism>
<reference evidence="2 3" key="1">
    <citation type="submission" date="2017-02" db="EMBL/GenBank/DDBJ databases">
        <title>Draft genome of Saccharomonospora sp. 154.</title>
        <authorList>
            <person name="Alonso-Carmona G.S."/>
            <person name="De La Haba R."/>
            <person name="Vera-Gargallo B."/>
            <person name="Sandoval-Trujillo A.H."/>
            <person name="Ramirez-Duran N."/>
            <person name="Ventosa A."/>
        </authorList>
    </citation>
    <scope>NUCLEOTIDE SEQUENCE [LARGE SCALE GENOMIC DNA]</scope>
    <source>
        <strain evidence="2 3">LRS4.154</strain>
    </source>
</reference>
<gene>
    <name evidence="2" type="ORF">B1813_05805</name>
</gene>
<evidence type="ECO:0000313" key="2">
    <source>
        <dbReference type="EMBL" id="OQO94018.1"/>
    </source>
</evidence>
<dbReference type="EMBL" id="MWIH01000003">
    <property type="protein sequence ID" value="OQO94018.1"/>
    <property type="molecule type" value="Genomic_DNA"/>
</dbReference>
<dbReference type="Gene3D" id="3.20.20.80">
    <property type="entry name" value="Glycosidases"/>
    <property type="match status" value="1"/>
</dbReference>
<dbReference type="InterPro" id="IPR013783">
    <property type="entry name" value="Ig-like_fold"/>
</dbReference>
<evidence type="ECO:0000313" key="3">
    <source>
        <dbReference type="Proteomes" id="UP000192591"/>
    </source>
</evidence>
<dbReference type="GO" id="GO:0005975">
    <property type="term" value="P:carbohydrate metabolic process"/>
    <property type="evidence" value="ECO:0007669"/>
    <property type="project" value="UniProtKB-ARBA"/>
</dbReference>
<dbReference type="AlphaFoldDB" id="A0A1V9AAC8"/>
<name>A0A1V9AAC8_SACPI</name>
<proteinExistence type="predicted"/>
<keyword evidence="3" id="KW-1185">Reference proteome</keyword>
<dbReference type="InterPro" id="IPR017853">
    <property type="entry name" value="GH"/>
</dbReference>
<feature type="domain" description="DUF4015" evidence="1">
    <location>
        <begin position="204"/>
        <end position="512"/>
    </location>
</feature>